<dbReference type="InterPro" id="IPR028170">
    <property type="entry name" value="KASH5"/>
</dbReference>
<reference evidence="4" key="1">
    <citation type="submission" date="2025-08" db="UniProtKB">
        <authorList>
            <consortium name="RefSeq"/>
        </authorList>
    </citation>
    <scope>IDENTIFICATION</scope>
</reference>
<dbReference type="GO" id="GO:0090619">
    <property type="term" value="C:meiotic spindle pole"/>
    <property type="evidence" value="ECO:0007669"/>
    <property type="project" value="TreeGrafter"/>
</dbReference>
<evidence type="ECO:0000313" key="3">
    <source>
        <dbReference type="Proteomes" id="UP000515150"/>
    </source>
</evidence>
<dbReference type="GO" id="GO:0051653">
    <property type="term" value="P:spindle localization"/>
    <property type="evidence" value="ECO:0007669"/>
    <property type="project" value="TreeGrafter"/>
</dbReference>
<dbReference type="GO" id="GO:0000781">
    <property type="term" value="C:chromosome, telomeric region"/>
    <property type="evidence" value="ECO:0007669"/>
    <property type="project" value="TreeGrafter"/>
</dbReference>
<dbReference type="PANTHER" id="PTHR47300">
    <property type="entry name" value="PROTEIN KASH5"/>
    <property type="match status" value="1"/>
</dbReference>
<dbReference type="OrthoDB" id="8919415at2759"/>
<keyword evidence="3" id="KW-1185">Reference proteome</keyword>
<dbReference type="Proteomes" id="UP000515150">
    <property type="component" value="Chromosome 10"/>
</dbReference>
<evidence type="ECO:0000256" key="2">
    <source>
        <dbReference type="SAM" id="Phobius"/>
    </source>
</evidence>
<dbReference type="GO" id="GO:0034397">
    <property type="term" value="P:telomere localization"/>
    <property type="evidence" value="ECO:0007669"/>
    <property type="project" value="InterPro"/>
</dbReference>
<evidence type="ECO:0000256" key="1">
    <source>
        <dbReference type="SAM" id="Coils"/>
    </source>
</evidence>
<dbReference type="GO" id="GO:0005640">
    <property type="term" value="C:nuclear outer membrane"/>
    <property type="evidence" value="ECO:0007669"/>
    <property type="project" value="TreeGrafter"/>
</dbReference>
<dbReference type="GO" id="GO:0070840">
    <property type="term" value="F:dynein complex binding"/>
    <property type="evidence" value="ECO:0007669"/>
    <property type="project" value="TreeGrafter"/>
</dbReference>
<dbReference type="PANTHER" id="PTHR47300:SF1">
    <property type="entry name" value="PROTEIN KASH5"/>
    <property type="match status" value="1"/>
</dbReference>
<sequence>MIFSLVILGFKKVKQWTVFSTDRMDVTEENVTVKEALEKVAELEYSQNHLRDLNAKMRRWLDVADDDMSGLRSENADLRNQVKQLEKIISAAEQSEAESCVSPLAHDLDLEKRNEEKIQRLEEECITMKEQNKKLTAELNSLQQEREQDKIYLSNFKDAVQSLEEDMKEAQLALHDRDEVVNQKNMELNYLEATVEELSNFTKELKLMNQELRQQLENKQNEALFLAAHDPTTEKEGSPCPHLSFAEEIRLLASTATEATSMSHSKHQTQGEDEEEQLKLQSLTMHLQGKRCAGLLRTGVIKAGLFLLSIIIITLIAFVASWISATNSDLFTINTLWKVARLILQPYCSVHYGALPPI</sequence>
<feature type="transmembrane region" description="Helical" evidence="2">
    <location>
        <begin position="305"/>
        <end position="325"/>
    </location>
</feature>
<organism evidence="3 4">
    <name type="scientific">Betta splendens</name>
    <name type="common">Siamese fighting fish</name>
    <dbReference type="NCBI Taxonomy" id="158456"/>
    <lineage>
        <taxon>Eukaryota</taxon>
        <taxon>Metazoa</taxon>
        <taxon>Chordata</taxon>
        <taxon>Craniata</taxon>
        <taxon>Vertebrata</taxon>
        <taxon>Euteleostomi</taxon>
        <taxon>Actinopterygii</taxon>
        <taxon>Neopterygii</taxon>
        <taxon>Teleostei</taxon>
        <taxon>Neoteleostei</taxon>
        <taxon>Acanthomorphata</taxon>
        <taxon>Anabantaria</taxon>
        <taxon>Anabantiformes</taxon>
        <taxon>Anabantoidei</taxon>
        <taxon>Osphronemidae</taxon>
        <taxon>Betta</taxon>
    </lineage>
</organism>
<dbReference type="GeneID" id="114864280"/>
<dbReference type="GO" id="GO:0034993">
    <property type="term" value="C:meiotic nuclear membrane microtubule tethering complex"/>
    <property type="evidence" value="ECO:0007669"/>
    <property type="project" value="InterPro"/>
</dbReference>
<dbReference type="RefSeq" id="XP_055368378.1">
    <property type="nucleotide sequence ID" value="XM_055512403.1"/>
</dbReference>
<keyword evidence="1" id="KW-0175">Coiled coil</keyword>
<gene>
    <name evidence="4" type="primary">LOC114864280</name>
</gene>
<proteinExistence type="predicted"/>
<keyword evidence="2" id="KW-0472">Membrane</keyword>
<feature type="coiled-coil region" evidence="1">
    <location>
        <begin position="61"/>
        <end position="229"/>
    </location>
</feature>
<evidence type="ECO:0000313" key="4">
    <source>
        <dbReference type="RefSeq" id="XP_055368378.1"/>
    </source>
</evidence>
<dbReference type="AlphaFoldDB" id="A0A9W2Y2W8"/>
<keyword evidence="2" id="KW-1133">Transmembrane helix</keyword>
<name>A0A9W2Y2W8_BETSP</name>
<dbReference type="GO" id="GO:0051225">
    <property type="term" value="P:spindle assembly"/>
    <property type="evidence" value="ECO:0007669"/>
    <property type="project" value="TreeGrafter"/>
</dbReference>
<dbReference type="GO" id="GO:0000800">
    <property type="term" value="C:lateral element"/>
    <property type="evidence" value="ECO:0007669"/>
    <property type="project" value="TreeGrafter"/>
</dbReference>
<accession>A0A9W2Y2W8</accession>
<dbReference type="GO" id="GO:0007129">
    <property type="term" value="P:homologous chromosome pairing at meiosis"/>
    <property type="evidence" value="ECO:0007669"/>
    <property type="project" value="TreeGrafter"/>
</dbReference>
<keyword evidence="2" id="KW-0812">Transmembrane</keyword>
<dbReference type="GO" id="GO:0007015">
    <property type="term" value="P:actin filament organization"/>
    <property type="evidence" value="ECO:0007669"/>
    <property type="project" value="TreeGrafter"/>
</dbReference>
<protein>
    <submittedName>
        <fullName evidence="4">Restin homolog isoform X1</fullName>
    </submittedName>
</protein>
<dbReference type="GO" id="GO:0090220">
    <property type="term" value="P:chromosome localization to nuclear envelope involved in homologous chromosome segregation"/>
    <property type="evidence" value="ECO:0007669"/>
    <property type="project" value="TreeGrafter"/>
</dbReference>